<feature type="domain" description="Peptidase A1" evidence="10">
    <location>
        <begin position="82"/>
        <end position="424"/>
    </location>
</feature>
<name>A0AAW1YLU2_RUBAR</name>
<feature type="chain" id="PRO_5043755127" description="Peptidase A1 domain-containing protein" evidence="9">
    <location>
        <begin position="20"/>
        <end position="431"/>
    </location>
</feature>
<dbReference type="InterPro" id="IPR032799">
    <property type="entry name" value="TAXi_C"/>
</dbReference>
<evidence type="ECO:0000256" key="2">
    <source>
        <dbReference type="ARBA" id="ARBA00007447"/>
    </source>
</evidence>
<dbReference type="Pfam" id="PF14543">
    <property type="entry name" value="TAXi_N"/>
    <property type="match status" value="1"/>
</dbReference>
<dbReference type="Proteomes" id="UP001457282">
    <property type="component" value="Unassembled WGS sequence"/>
</dbReference>
<dbReference type="InterPro" id="IPR001969">
    <property type="entry name" value="Aspartic_peptidase_AS"/>
</dbReference>
<evidence type="ECO:0000256" key="5">
    <source>
        <dbReference type="ARBA" id="ARBA00022729"/>
    </source>
</evidence>
<evidence type="ECO:0000256" key="4">
    <source>
        <dbReference type="ARBA" id="ARBA00022670"/>
    </source>
</evidence>
<evidence type="ECO:0000256" key="6">
    <source>
        <dbReference type="ARBA" id="ARBA00022750"/>
    </source>
</evidence>
<evidence type="ECO:0000256" key="8">
    <source>
        <dbReference type="ARBA" id="ARBA00023180"/>
    </source>
</evidence>
<dbReference type="Pfam" id="PF14541">
    <property type="entry name" value="TAXi_C"/>
    <property type="match status" value="1"/>
</dbReference>
<evidence type="ECO:0000256" key="1">
    <source>
        <dbReference type="ARBA" id="ARBA00004613"/>
    </source>
</evidence>
<keyword evidence="8" id="KW-0325">Glycoprotein</keyword>
<comment type="similarity">
    <text evidence="2">Belongs to the peptidase A1 family.</text>
</comment>
<keyword evidence="5 9" id="KW-0732">Signal</keyword>
<evidence type="ECO:0000313" key="11">
    <source>
        <dbReference type="EMBL" id="KAK9949653.1"/>
    </source>
</evidence>
<evidence type="ECO:0000256" key="9">
    <source>
        <dbReference type="SAM" id="SignalP"/>
    </source>
</evidence>
<dbReference type="PANTHER" id="PTHR47967">
    <property type="entry name" value="OS07G0603500 PROTEIN-RELATED"/>
    <property type="match status" value="1"/>
</dbReference>
<sequence length="431" mass="46232">MALAVGLAWFVLLSFSAEASHGGFTADLIQRDSPLSPWYDSSTTHFDRLHNAFRRSIAHANRFIKPSPNTIQSEIVPSGGEYLMNISIGTPPVEVLGIADTGSDLIWTQCKPCKQCFNQNPPLFDPKLSSTYRTIPCQSNSCSNLEEASCGADRGDTCVYSYLYGDRSFTRGSLALETFIIGSDSSRPILLPKIIFGCGHENGGTFDESGSGLIGLGGGPLSFISQLNGGKFSYCLVPTSDKSSVASRISFGTAGIVSGNGAVSTPLVSKQPDTFYYLTLEGISVGEKRLSYKTSQSTKVVAASEGNIIIDSGTTLTLLPPGFHDDIVSALEVGINAERVSDPRGVLSLCFRSKSDQDIDVPVITAHFSGADVKLQALNTFARVEDDMVCFTMIPSDDVAIFGNLAQMNFLVGYDLEDRTVSFKPADCTKH</sequence>
<keyword evidence="4" id="KW-0645">Protease</keyword>
<comment type="caution">
    <text evidence="11">The sequence shown here is derived from an EMBL/GenBank/DDBJ whole genome shotgun (WGS) entry which is preliminary data.</text>
</comment>
<dbReference type="SUPFAM" id="SSF50630">
    <property type="entry name" value="Acid proteases"/>
    <property type="match status" value="1"/>
</dbReference>
<dbReference type="InterPro" id="IPR032861">
    <property type="entry name" value="TAXi_N"/>
</dbReference>
<dbReference type="PANTHER" id="PTHR47967:SF128">
    <property type="entry name" value="ASPARTIC PROTEINASE CDR1-LIKE"/>
    <property type="match status" value="1"/>
</dbReference>
<reference evidence="11 12" key="1">
    <citation type="journal article" date="2023" name="G3 (Bethesda)">
        <title>A chromosome-length genome assembly and annotation of blackberry (Rubus argutus, cv. 'Hillquist').</title>
        <authorList>
            <person name="Bruna T."/>
            <person name="Aryal R."/>
            <person name="Dudchenko O."/>
            <person name="Sargent D.J."/>
            <person name="Mead D."/>
            <person name="Buti M."/>
            <person name="Cavallini A."/>
            <person name="Hytonen T."/>
            <person name="Andres J."/>
            <person name="Pham M."/>
            <person name="Weisz D."/>
            <person name="Mascagni F."/>
            <person name="Usai G."/>
            <person name="Natali L."/>
            <person name="Bassil N."/>
            <person name="Fernandez G.E."/>
            <person name="Lomsadze A."/>
            <person name="Armour M."/>
            <person name="Olukolu B."/>
            <person name="Poorten T."/>
            <person name="Britton C."/>
            <person name="Davik J."/>
            <person name="Ashrafi H."/>
            <person name="Aiden E.L."/>
            <person name="Borodovsky M."/>
            <person name="Worthington M."/>
        </authorList>
    </citation>
    <scope>NUCLEOTIDE SEQUENCE [LARGE SCALE GENOMIC DNA]</scope>
    <source>
        <strain evidence="11">PI 553951</strain>
    </source>
</reference>
<dbReference type="GO" id="GO:0006508">
    <property type="term" value="P:proteolysis"/>
    <property type="evidence" value="ECO:0007669"/>
    <property type="project" value="UniProtKB-KW"/>
</dbReference>
<dbReference type="EMBL" id="JBEDUW010000001">
    <property type="protein sequence ID" value="KAK9949653.1"/>
    <property type="molecule type" value="Genomic_DNA"/>
</dbReference>
<dbReference type="PROSITE" id="PS00141">
    <property type="entry name" value="ASP_PROTEASE"/>
    <property type="match status" value="1"/>
</dbReference>
<accession>A0AAW1YLU2</accession>
<dbReference type="PROSITE" id="PS51767">
    <property type="entry name" value="PEPTIDASE_A1"/>
    <property type="match status" value="1"/>
</dbReference>
<dbReference type="CDD" id="cd05476">
    <property type="entry name" value="pepsin_A_like_plant"/>
    <property type="match status" value="1"/>
</dbReference>
<dbReference type="FunFam" id="2.40.70.10:FF:000050">
    <property type="entry name" value="Aspartic proteinase CDR1"/>
    <property type="match status" value="1"/>
</dbReference>
<dbReference type="GO" id="GO:0004190">
    <property type="term" value="F:aspartic-type endopeptidase activity"/>
    <property type="evidence" value="ECO:0007669"/>
    <property type="project" value="UniProtKB-KW"/>
</dbReference>
<dbReference type="AlphaFoldDB" id="A0AAW1YLU2"/>
<comment type="subcellular location">
    <subcellularLocation>
        <location evidence="1">Secreted</location>
    </subcellularLocation>
</comment>
<dbReference type="InterPro" id="IPR051708">
    <property type="entry name" value="Plant_Aspart_Prot_A1"/>
</dbReference>
<dbReference type="FunFam" id="2.40.70.10:FF:000016">
    <property type="entry name" value="Probable aspartic protease At2g35615"/>
    <property type="match status" value="1"/>
</dbReference>
<evidence type="ECO:0000313" key="12">
    <source>
        <dbReference type="Proteomes" id="UP001457282"/>
    </source>
</evidence>
<dbReference type="GO" id="GO:0005576">
    <property type="term" value="C:extracellular region"/>
    <property type="evidence" value="ECO:0007669"/>
    <property type="project" value="UniProtKB-SubCell"/>
</dbReference>
<organism evidence="11 12">
    <name type="scientific">Rubus argutus</name>
    <name type="common">Southern blackberry</name>
    <dbReference type="NCBI Taxonomy" id="59490"/>
    <lineage>
        <taxon>Eukaryota</taxon>
        <taxon>Viridiplantae</taxon>
        <taxon>Streptophyta</taxon>
        <taxon>Embryophyta</taxon>
        <taxon>Tracheophyta</taxon>
        <taxon>Spermatophyta</taxon>
        <taxon>Magnoliopsida</taxon>
        <taxon>eudicotyledons</taxon>
        <taxon>Gunneridae</taxon>
        <taxon>Pentapetalae</taxon>
        <taxon>rosids</taxon>
        <taxon>fabids</taxon>
        <taxon>Rosales</taxon>
        <taxon>Rosaceae</taxon>
        <taxon>Rosoideae</taxon>
        <taxon>Rosoideae incertae sedis</taxon>
        <taxon>Rubus</taxon>
    </lineage>
</organism>
<evidence type="ECO:0000256" key="7">
    <source>
        <dbReference type="ARBA" id="ARBA00022801"/>
    </source>
</evidence>
<gene>
    <name evidence="11" type="ORF">M0R45_005170</name>
</gene>
<evidence type="ECO:0000259" key="10">
    <source>
        <dbReference type="PROSITE" id="PS51767"/>
    </source>
</evidence>
<keyword evidence="3" id="KW-0964">Secreted</keyword>
<proteinExistence type="inferred from homology"/>
<protein>
    <recommendedName>
        <fullName evidence="10">Peptidase A1 domain-containing protein</fullName>
    </recommendedName>
</protein>
<dbReference type="InterPro" id="IPR034161">
    <property type="entry name" value="Pepsin-like_plant"/>
</dbReference>
<keyword evidence="6" id="KW-0064">Aspartyl protease</keyword>
<keyword evidence="12" id="KW-1185">Reference proteome</keyword>
<dbReference type="InterPro" id="IPR033121">
    <property type="entry name" value="PEPTIDASE_A1"/>
</dbReference>
<evidence type="ECO:0000256" key="3">
    <source>
        <dbReference type="ARBA" id="ARBA00022525"/>
    </source>
</evidence>
<dbReference type="Gene3D" id="2.40.70.10">
    <property type="entry name" value="Acid Proteases"/>
    <property type="match status" value="2"/>
</dbReference>
<keyword evidence="7" id="KW-0378">Hydrolase</keyword>
<feature type="signal peptide" evidence="9">
    <location>
        <begin position="1"/>
        <end position="19"/>
    </location>
</feature>
<dbReference type="InterPro" id="IPR021109">
    <property type="entry name" value="Peptidase_aspartic_dom_sf"/>
</dbReference>